<dbReference type="HOGENOM" id="CLU_038716_0_1_1"/>
<dbReference type="PANTHER" id="PTHR30344">
    <property type="entry name" value="6-PHOSPHOGLUCONOLACTONASE-RELATED"/>
    <property type="match status" value="1"/>
</dbReference>
<dbReference type="Proteomes" id="UP000028524">
    <property type="component" value="Unassembled WGS sequence"/>
</dbReference>
<gene>
    <name evidence="2" type="ORF">S40285_03702</name>
</gene>
<dbReference type="InParanoid" id="A0A084QQ26"/>
<dbReference type="GO" id="GO:0017057">
    <property type="term" value="F:6-phosphogluconolactonase activity"/>
    <property type="evidence" value="ECO:0007669"/>
    <property type="project" value="TreeGrafter"/>
</dbReference>
<accession>A0A084QQ26</accession>
<dbReference type="SUPFAM" id="SSF51004">
    <property type="entry name" value="C-terminal (heme d1) domain of cytochrome cd1-nitrite reductase"/>
    <property type="match status" value="1"/>
</dbReference>
<evidence type="ECO:0000256" key="1">
    <source>
        <dbReference type="ARBA" id="ARBA00005564"/>
    </source>
</evidence>
<dbReference type="OrthoDB" id="9972196at2759"/>
<sequence length="392" mass="41347">MRFPINTAVGAAALSQARANHYDNSTTNSSLTAPNRMLVGSLGQVHVIDYLGGSTSVAINSTISGDPSWLAFAGGDLVYAVDEWSSTLRLLRLNYDTKLTELVVEAEGSTGVVHLEFSRDRTRMVGSAYGGAAIDVWKTEDNGLEFLKTVNVSSPVSPEQATPRPHQAVLDPSGRFFAVNDLGTDSIYTLDSQDDAFAIVNTVTVGEGCGPRHGVFYPAGAAKATHYFVVCERTNEVLAYAVEYIAEGGLGFTLLQAVPTYTPTRPPVNATVAAAGGIILASNNADLYVTNRLTGREADSIVHFNVNPAWSSPLTHFGEYSSHGLNPRAISLTCDEKALFVANVGTAAGAPSLVQLARAPNGTLSTEPGLSPPENLFAAGQGTGPRFIQQIA</sequence>
<dbReference type="InterPro" id="IPR015943">
    <property type="entry name" value="WD40/YVTN_repeat-like_dom_sf"/>
</dbReference>
<dbReference type="PANTHER" id="PTHR30344:SF1">
    <property type="entry name" value="6-PHOSPHOGLUCONOLACTONASE"/>
    <property type="match status" value="1"/>
</dbReference>
<comment type="similarity">
    <text evidence="1">Belongs to the cycloisomerase 2 family.</text>
</comment>
<name>A0A084QQ26_STAC4</name>
<keyword evidence="3" id="KW-1185">Reference proteome</keyword>
<dbReference type="OMA" id="PTETIAH"/>
<evidence type="ECO:0000313" key="3">
    <source>
        <dbReference type="Proteomes" id="UP000028524"/>
    </source>
</evidence>
<dbReference type="InterPro" id="IPR011048">
    <property type="entry name" value="Haem_d1_sf"/>
</dbReference>
<dbReference type="InterPro" id="IPR050282">
    <property type="entry name" value="Cycloisomerase_2"/>
</dbReference>
<reference evidence="2 3" key="1">
    <citation type="journal article" date="2014" name="BMC Genomics">
        <title>Comparative genome sequencing reveals chemotype-specific gene clusters in the toxigenic black mold Stachybotrys.</title>
        <authorList>
            <person name="Semeiks J."/>
            <person name="Borek D."/>
            <person name="Otwinowski Z."/>
            <person name="Grishin N.V."/>
        </authorList>
    </citation>
    <scope>NUCLEOTIDE SEQUENCE [LARGE SCALE GENOMIC DNA]</scope>
    <source>
        <strain evidence="2 3">IBT 40285</strain>
    </source>
</reference>
<dbReference type="InterPro" id="IPR019405">
    <property type="entry name" value="Lactonase_7-beta_prop"/>
</dbReference>
<dbReference type="Gene3D" id="2.130.10.10">
    <property type="entry name" value="YVTN repeat-like/Quinoprotein amine dehydrogenase"/>
    <property type="match status" value="1"/>
</dbReference>
<dbReference type="STRING" id="1283841.A0A084QQ26"/>
<protein>
    <recommendedName>
        <fullName evidence="4">Carboxy-cis,cis-muconate cyclase</fullName>
    </recommendedName>
</protein>
<evidence type="ECO:0000313" key="2">
    <source>
        <dbReference type="EMBL" id="KFA66061.1"/>
    </source>
</evidence>
<dbReference type="Pfam" id="PF10282">
    <property type="entry name" value="Lactonase"/>
    <property type="match status" value="1"/>
</dbReference>
<evidence type="ECO:0008006" key="4">
    <source>
        <dbReference type="Google" id="ProtNLM"/>
    </source>
</evidence>
<proteinExistence type="inferred from homology"/>
<dbReference type="AlphaFoldDB" id="A0A084QQ26"/>
<dbReference type="EMBL" id="KL660504">
    <property type="protein sequence ID" value="KFA66061.1"/>
    <property type="molecule type" value="Genomic_DNA"/>
</dbReference>
<organism evidence="2 3">
    <name type="scientific">Stachybotrys chlorohalonatus (strain IBT 40285)</name>
    <dbReference type="NCBI Taxonomy" id="1283841"/>
    <lineage>
        <taxon>Eukaryota</taxon>
        <taxon>Fungi</taxon>
        <taxon>Dikarya</taxon>
        <taxon>Ascomycota</taxon>
        <taxon>Pezizomycotina</taxon>
        <taxon>Sordariomycetes</taxon>
        <taxon>Hypocreomycetidae</taxon>
        <taxon>Hypocreales</taxon>
        <taxon>Stachybotryaceae</taxon>
        <taxon>Stachybotrys</taxon>
    </lineage>
</organism>